<gene>
    <name evidence="8" type="ORF">JOE21_001843</name>
</gene>
<evidence type="ECO:0000313" key="9">
    <source>
        <dbReference type="Proteomes" id="UP001185012"/>
    </source>
</evidence>
<evidence type="ECO:0000256" key="4">
    <source>
        <dbReference type="ARBA" id="ARBA00022989"/>
    </source>
</evidence>
<evidence type="ECO:0000256" key="5">
    <source>
        <dbReference type="ARBA" id="ARBA00023136"/>
    </source>
</evidence>
<comment type="caution">
    <text evidence="8">The sequence shown here is derived from an EMBL/GenBank/DDBJ whole genome shotgun (WGS) entry which is preliminary data.</text>
</comment>
<sequence>MHQHHGGFDFWSVISPGALILTILLGVLYFTLIGPWRRKWGYDESPSIWKQRGFVFALAVFYFASGPVSTFSHDSFSAHMMEMALVYMVVPPLILLGLPSWVYRPLWSTPRRAKVFRVLTFPLVTLICFNGFFSLYHLPVVFDAIMSSSILMAASHGFMGFAAFMMWWPITCPVPEKDTLNPVMKLGYIIGDSILITPACALIVFSDVLLYQSFQEAPVAFSFMSALDDQQMGAVVMKAIQEIAYGCVLGYTFYHWVKEHKRMEREEAETIRPRGEKGETPSTMAY</sequence>
<evidence type="ECO:0000256" key="2">
    <source>
        <dbReference type="ARBA" id="ARBA00022475"/>
    </source>
</evidence>
<proteinExistence type="predicted"/>
<evidence type="ECO:0000313" key="8">
    <source>
        <dbReference type="EMBL" id="MDR6225845.1"/>
    </source>
</evidence>
<keyword evidence="4 7" id="KW-1133">Transmembrane helix</keyword>
<feature type="region of interest" description="Disordered" evidence="6">
    <location>
        <begin position="265"/>
        <end position="286"/>
    </location>
</feature>
<evidence type="ECO:0000256" key="3">
    <source>
        <dbReference type="ARBA" id="ARBA00022692"/>
    </source>
</evidence>
<name>A0ABU1IM32_9BACL</name>
<evidence type="ECO:0000256" key="7">
    <source>
        <dbReference type="SAM" id="Phobius"/>
    </source>
</evidence>
<feature type="transmembrane region" description="Helical" evidence="7">
    <location>
        <begin position="231"/>
        <end position="254"/>
    </location>
</feature>
<keyword evidence="9" id="KW-1185">Reference proteome</keyword>
<feature type="transmembrane region" description="Helical" evidence="7">
    <location>
        <begin position="53"/>
        <end position="72"/>
    </location>
</feature>
<feature type="compositionally biased region" description="Basic and acidic residues" evidence="6">
    <location>
        <begin position="265"/>
        <end position="279"/>
    </location>
</feature>
<accession>A0ABU1IM32</accession>
<protein>
    <submittedName>
        <fullName evidence="8">Membrane protein</fullName>
    </submittedName>
</protein>
<dbReference type="Pfam" id="PF09678">
    <property type="entry name" value="Caa3_CtaG"/>
    <property type="match status" value="1"/>
</dbReference>
<dbReference type="EMBL" id="JAVDQG010000003">
    <property type="protein sequence ID" value="MDR6225845.1"/>
    <property type="molecule type" value="Genomic_DNA"/>
</dbReference>
<dbReference type="Proteomes" id="UP001185012">
    <property type="component" value="Unassembled WGS sequence"/>
</dbReference>
<dbReference type="RefSeq" id="WP_309864916.1">
    <property type="nucleotide sequence ID" value="NZ_JAVDQG010000003.1"/>
</dbReference>
<evidence type="ECO:0000256" key="1">
    <source>
        <dbReference type="ARBA" id="ARBA00004651"/>
    </source>
</evidence>
<evidence type="ECO:0000256" key="6">
    <source>
        <dbReference type="SAM" id="MobiDB-lite"/>
    </source>
</evidence>
<keyword evidence="2" id="KW-1003">Cell membrane</keyword>
<reference evidence="8 9" key="1">
    <citation type="submission" date="2023-07" db="EMBL/GenBank/DDBJ databases">
        <title>Genomic Encyclopedia of Type Strains, Phase IV (KMG-IV): sequencing the most valuable type-strain genomes for metagenomic binning, comparative biology and taxonomic classification.</title>
        <authorList>
            <person name="Goeker M."/>
        </authorList>
    </citation>
    <scope>NUCLEOTIDE SEQUENCE [LARGE SCALE GENOMIC DNA]</scope>
    <source>
        <strain evidence="8 9">DSM 45903</strain>
    </source>
</reference>
<comment type="subcellular location">
    <subcellularLocation>
        <location evidence="1">Cell membrane</location>
        <topology evidence="1">Multi-pass membrane protein</topology>
    </subcellularLocation>
</comment>
<feature type="transmembrane region" description="Helical" evidence="7">
    <location>
        <begin position="144"/>
        <end position="168"/>
    </location>
</feature>
<keyword evidence="5 7" id="KW-0472">Membrane</keyword>
<organism evidence="8 9">
    <name type="scientific">Desmospora profundinema</name>
    <dbReference type="NCBI Taxonomy" id="1571184"/>
    <lineage>
        <taxon>Bacteria</taxon>
        <taxon>Bacillati</taxon>
        <taxon>Bacillota</taxon>
        <taxon>Bacilli</taxon>
        <taxon>Bacillales</taxon>
        <taxon>Thermoactinomycetaceae</taxon>
        <taxon>Desmospora</taxon>
    </lineage>
</organism>
<keyword evidence="3 7" id="KW-0812">Transmembrane</keyword>
<feature type="transmembrane region" description="Helical" evidence="7">
    <location>
        <begin position="12"/>
        <end position="32"/>
    </location>
</feature>
<dbReference type="InterPro" id="IPR019108">
    <property type="entry name" value="Caa3_assmbl_CtaG-rel"/>
</dbReference>
<feature type="transmembrane region" description="Helical" evidence="7">
    <location>
        <begin position="84"/>
        <end position="103"/>
    </location>
</feature>
<feature type="transmembrane region" description="Helical" evidence="7">
    <location>
        <begin position="115"/>
        <end position="138"/>
    </location>
</feature>
<feature type="transmembrane region" description="Helical" evidence="7">
    <location>
        <begin position="189"/>
        <end position="211"/>
    </location>
</feature>